<sequence length="224" mass="24984">MHSIQQEETLHDTTTNAVLLRYLLYLPDNYEMLAGTRWPLVLFLHGVGERGDNLDLLKKYGPPRQVEEGERFPFILISPQCPDDTSWSAKQEELIALLDEVTQTYSVDTNRVYATGVSMGGYGTWALVAAHPERFAAAIPICGGGDPSTVANMRDVPVWAFHGAKDTIVPLRASQNMINALEQVRGKAKLTIYPEAGHDSWTPAYADPQLYSWLLEHSKVAETR</sequence>
<accession>A0ABQ3UNP1</accession>
<organism evidence="3 4">
    <name type="scientific">Ktedonobacter robiniae</name>
    <dbReference type="NCBI Taxonomy" id="2778365"/>
    <lineage>
        <taxon>Bacteria</taxon>
        <taxon>Bacillati</taxon>
        <taxon>Chloroflexota</taxon>
        <taxon>Ktedonobacteria</taxon>
        <taxon>Ktedonobacterales</taxon>
        <taxon>Ktedonobacteraceae</taxon>
        <taxon>Ktedonobacter</taxon>
    </lineage>
</organism>
<dbReference type="Proteomes" id="UP000654345">
    <property type="component" value="Unassembled WGS sequence"/>
</dbReference>
<dbReference type="InterPro" id="IPR050955">
    <property type="entry name" value="Plant_Biomass_Hydrol_Est"/>
</dbReference>
<evidence type="ECO:0000256" key="1">
    <source>
        <dbReference type="ARBA" id="ARBA00022729"/>
    </source>
</evidence>
<reference evidence="3 4" key="1">
    <citation type="journal article" date="2021" name="Int. J. Syst. Evol. Microbiol.">
        <title>Reticulibacter mediterranei gen. nov., sp. nov., within the new family Reticulibacteraceae fam. nov., and Ktedonospora formicarum gen. nov., sp. nov., Ktedonobacter robiniae sp. nov., Dictyobacter formicarum sp. nov. and Dictyobacter arantiisoli sp. nov., belonging to the class Ktedonobacteria.</title>
        <authorList>
            <person name="Yabe S."/>
            <person name="Zheng Y."/>
            <person name="Wang C.M."/>
            <person name="Sakai Y."/>
            <person name="Abe K."/>
            <person name="Yokota A."/>
            <person name="Donadio S."/>
            <person name="Cavaletti L."/>
            <person name="Monciardini P."/>
        </authorList>
    </citation>
    <scope>NUCLEOTIDE SEQUENCE [LARGE SCALE GENOMIC DNA]</scope>
    <source>
        <strain evidence="3 4">SOSP1-30</strain>
    </source>
</reference>
<protein>
    <recommendedName>
        <fullName evidence="2">Dienelactone hydrolase domain-containing protein</fullName>
    </recommendedName>
</protein>
<dbReference type="Pfam" id="PF01738">
    <property type="entry name" value="DLH"/>
    <property type="match status" value="1"/>
</dbReference>
<keyword evidence="1" id="KW-0732">Signal</keyword>
<dbReference type="RefSeq" id="WP_201371033.1">
    <property type="nucleotide sequence ID" value="NZ_BNJG01000001.1"/>
</dbReference>
<dbReference type="InterPro" id="IPR002925">
    <property type="entry name" value="Dienelactn_hydro"/>
</dbReference>
<keyword evidence="4" id="KW-1185">Reference proteome</keyword>
<evidence type="ECO:0000313" key="3">
    <source>
        <dbReference type="EMBL" id="GHO54301.1"/>
    </source>
</evidence>
<evidence type="ECO:0000259" key="2">
    <source>
        <dbReference type="Pfam" id="PF01738"/>
    </source>
</evidence>
<dbReference type="EMBL" id="BNJG01000001">
    <property type="protein sequence ID" value="GHO54301.1"/>
    <property type="molecule type" value="Genomic_DNA"/>
</dbReference>
<dbReference type="PANTHER" id="PTHR43037">
    <property type="entry name" value="UNNAMED PRODUCT-RELATED"/>
    <property type="match status" value="1"/>
</dbReference>
<dbReference type="PANTHER" id="PTHR43037:SF1">
    <property type="entry name" value="BLL1128 PROTEIN"/>
    <property type="match status" value="1"/>
</dbReference>
<dbReference type="Gene3D" id="3.40.50.1820">
    <property type="entry name" value="alpha/beta hydrolase"/>
    <property type="match status" value="1"/>
</dbReference>
<feature type="domain" description="Dienelactone hydrolase" evidence="2">
    <location>
        <begin position="94"/>
        <end position="198"/>
    </location>
</feature>
<evidence type="ECO:0000313" key="4">
    <source>
        <dbReference type="Proteomes" id="UP000654345"/>
    </source>
</evidence>
<proteinExistence type="predicted"/>
<name>A0ABQ3UNP1_9CHLR</name>
<gene>
    <name evidence="3" type="ORF">KSB_27760</name>
</gene>
<dbReference type="InterPro" id="IPR029058">
    <property type="entry name" value="AB_hydrolase_fold"/>
</dbReference>
<dbReference type="SUPFAM" id="SSF53474">
    <property type="entry name" value="alpha/beta-Hydrolases"/>
    <property type="match status" value="1"/>
</dbReference>
<comment type="caution">
    <text evidence="3">The sequence shown here is derived from an EMBL/GenBank/DDBJ whole genome shotgun (WGS) entry which is preliminary data.</text>
</comment>